<sequence>MLTPGRLSLARKRRGLTKKGFAEVLGVTPHTVLRYESGEMSPSPETLERIAQILNFPPAFLCAPDVDEIISDAASFRSLTSMTAKDRDAALAAGTLAYLFSDWVDENFSLPEPCLIDLKGESPEVAARSLRQEWGLGEQPVKNMVHLLEAKGVRVFSLAENTRTVDAFSVWRGTRPFIFMNTIKTAEHGRFDAAHELGHLVLHRHGGPSGRRAEDEANRFASSFLMPAADVIARLPRIHTLNQIVEAKKRWAVSVMAMIYRLHALEIISDWQYRMFCIQASDHGYRTSEPFGIQREQSVVWQKVLTALWTERITKNEIAERLSIPTAEIENLLFGLTGAASASSDRGGRPPLRLVSDPN</sequence>
<dbReference type="Pfam" id="PF06114">
    <property type="entry name" value="Peptidase_M78"/>
    <property type="match status" value="1"/>
</dbReference>
<dbReference type="Gene3D" id="1.10.10.2910">
    <property type="match status" value="1"/>
</dbReference>
<name>A0A2U2DGV6_9HYPH</name>
<feature type="domain" description="HTH cro/C1-type" evidence="3">
    <location>
        <begin position="7"/>
        <end position="61"/>
    </location>
</feature>
<evidence type="ECO:0000313" key="4">
    <source>
        <dbReference type="EMBL" id="PWE52532.1"/>
    </source>
</evidence>
<gene>
    <name evidence="4" type="ORF">DEM27_30670</name>
</gene>
<evidence type="ECO:0000256" key="2">
    <source>
        <dbReference type="SAM" id="MobiDB-lite"/>
    </source>
</evidence>
<reference evidence="4 5" key="1">
    <citation type="submission" date="2018-05" db="EMBL/GenBank/DDBJ databases">
        <title>The draft genome of strain NS-104.</title>
        <authorList>
            <person name="Hang P."/>
            <person name="Jiang J."/>
        </authorList>
    </citation>
    <scope>NUCLEOTIDE SEQUENCE [LARGE SCALE GENOMIC DNA]</scope>
    <source>
        <strain evidence="4 5">NS-104</strain>
    </source>
</reference>
<keyword evidence="5" id="KW-1185">Reference proteome</keyword>
<accession>A0A2U2DGV6</accession>
<dbReference type="InterPro" id="IPR001387">
    <property type="entry name" value="Cro/C1-type_HTH"/>
</dbReference>
<dbReference type="GO" id="GO:0003677">
    <property type="term" value="F:DNA binding"/>
    <property type="evidence" value="ECO:0007669"/>
    <property type="project" value="InterPro"/>
</dbReference>
<comment type="similarity">
    <text evidence="1">Belongs to the short-chain fatty acyl-CoA assimilation regulator (ScfR) family.</text>
</comment>
<dbReference type="OrthoDB" id="9794834at2"/>
<organism evidence="4 5">
    <name type="scientific">Metarhizobium album</name>
    <dbReference type="NCBI Taxonomy" id="2182425"/>
    <lineage>
        <taxon>Bacteria</taxon>
        <taxon>Pseudomonadati</taxon>
        <taxon>Pseudomonadota</taxon>
        <taxon>Alphaproteobacteria</taxon>
        <taxon>Hyphomicrobiales</taxon>
        <taxon>Rhizobiaceae</taxon>
        <taxon>Metarhizobium</taxon>
    </lineage>
</organism>
<evidence type="ECO:0000256" key="1">
    <source>
        <dbReference type="ARBA" id="ARBA00007227"/>
    </source>
</evidence>
<dbReference type="InterPro" id="IPR052345">
    <property type="entry name" value="Rad_response_metalloprotease"/>
</dbReference>
<dbReference type="EMBL" id="QFBC01000024">
    <property type="protein sequence ID" value="PWE52532.1"/>
    <property type="molecule type" value="Genomic_DNA"/>
</dbReference>
<dbReference type="SMART" id="SM00530">
    <property type="entry name" value="HTH_XRE"/>
    <property type="match status" value="1"/>
</dbReference>
<dbReference type="Proteomes" id="UP000245252">
    <property type="component" value="Unassembled WGS sequence"/>
</dbReference>
<dbReference type="Pfam" id="PF01381">
    <property type="entry name" value="HTH_3"/>
    <property type="match status" value="1"/>
</dbReference>
<dbReference type="CDD" id="cd00093">
    <property type="entry name" value="HTH_XRE"/>
    <property type="match status" value="1"/>
</dbReference>
<dbReference type="InterPro" id="IPR010982">
    <property type="entry name" value="Lambda_DNA-bd_dom_sf"/>
</dbReference>
<dbReference type="RefSeq" id="WP_109462046.1">
    <property type="nucleotide sequence ID" value="NZ_QFBC01000024.1"/>
</dbReference>
<comment type="caution">
    <text evidence="4">The sequence shown here is derived from an EMBL/GenBank/DDBJ whole genome shotgun (WGS) entry which is preliminary data.</text>
</comment>
<feature type="region of interest" description="Disordered" evidence="2">
    <location>
        <begin position="340"/>
        <end position="359"/>
    </location>
</feature>
<protein>
    <submittedName>
        <fullName evidence="4">XRE family transcriptional regulator</fullName>
    </submittedName>
</protein>
<evidence type="ECO:0000313" key="5">
    <source>
        <dbReference type="Proteomes" id="UP000245252"/>
    </source>
</evidence>
<dbReference type="PROSITE" id="PS50943">
    <property type="entry name" value="HTH_CROC1"/>
    <property type="match status" value="1"/>
</dbReference>
<dbReference type="InterPro" id="IPR010359">
    <property type="entry name" value="IrrE_HExxH"/>
</dbReference>
<proteinExistence type="inferred from homology"/>
<dbReference type="PANTHER" id="PTHR43236:SF1">
    <property type="entry name" value="BLL7220 PROTEIN"/>
    <property type="match status" value="1"/>
</dbReference>
<dbReference type="PANTHER" id="PTHR43236">
    <property type="entry name" value="ANTITOXIN HIGA1"/>
    <property type="match status" value="1"/>
</dbReference>
<evidence type="ECO:0000259" key="3">
    <source>
        <dbReference type="PROSITE" id="PS50943"/>
    </source>
</evidence>
<dbReference type="AlphaFoldDB" id="A0A2U2DGV6"/>
<dbReference type="SUPFAM" id="SSF47413">
    <property type="entry name" value="lambda repressor-like DNA-binding domains"/>
    <property type="match status" value="1"/>
</dbReference>
<dbReference type="Gene3D" id="1.10.260.40">
    <property type="entry name" value="lambda repressor-like DNA-binding domains"/>
    <property type="match status" value="1"/>
</dbReference>